<feature type="region of interest" description="Disordered" evidence="1">
    <location>
        <begin position="1261"/>
        <end position="1442"/>
    </location>
</feature>
<dbReference type="GO" id="GO:0008278">
    <property type="term" value="C:cohesin complex"/>
    <property type="evidence" value="ECO:0007669"/>
    <property type="project" value="TreeGrafter"/>
</dbReference>
<gene>
    <name evidence="3" type="ORF">PM001_LOCUS23361</name>
</gene>
<feature type="compositionally biased region" description="Basic and acidic residues" evidence="1">
    <location>
        <begin position="1384"/>
        <end position="1433"/>
    </location>
</feature>
<dbReference type="InterPro" id="IPR056396">
    <property type="entry name" value="HEAT_SCC3-SA"/>
</dbReference>
<dbReference type="Pfam" id="PF24571">
    <property type="entry name" value="HEAT_SCC3-SA"/>
    <property type="match status" value="1"/>
</dbReference>
<feature type="compositionally biased region" description="Polar residues" evidence="1">
    <location>
        <begin position="1286"/>
        <end position="1300"/>
    </location>
</feature>
<feature type="domain" description="SCD" evidence="2">
    <location>
        <begin position="361"/>
        <end position="446"/>
    </location>
</feature>
<dbReference type="GO" id="GO:0005634">
    <property type="term" value="C:nucleus"/>
    <property type="evidence" value="ECO:0007669"/>
    <property type="project" value="TreeGrafter"/>
</dbReference>
<dbReference type="InterPro" id="IPR039662">
    <property type="entry name" value="Cohesin_Scc3/SA"/>
</dbReference>
<dbReference type="Gene3D" id="1.25.10.10">
    <property type="entry name" value="Leucine-rich Repeat Variant"/>
    <property type="match status" value="1"/>
</dbReference>
<dbReference type="InterPro" id="IPR013721">
    <property type="entry name" value="STAG"/>
</dbReference>
<dbReference type="GO" id="GO:0000785">
    <property type="term" value="C:chromatin"/>
    <property type="evidence" value="ECO:0007669"/>
    <property type="project" value="TreeGrafter"/>
</dbReference>
<evidence type="ECO:0000313" key="4">
    <source>
        <dbReference type="Proteomes" id="UP001162060"/>
    </source>
</evidence>
<feature type="compositionally biased region" description="Basic residues" evidence="1">
    <location>
        <begin position="1"/>
        <end position="13"/>
    </location>
</feature>
<dbReference type="PANTHER" id="PTHR11199:SF0">
    <property type="entry name" value="LD34181P-RELATED"/>
    <property type="match status" value="1"/>
</dbReference>
<feature type="compositionally biased region" description="Basic and acidic residues" evidence="1">
    <location>
        <begin position="20"/>
        <end position="32"/>
    </location>
</feature>
<sequence>MSARRGTRLRRKPTPIYQLEDTRVTADEGKDGAEEDEKNALLADERSEESSDDEQQSNDDDEFTPFGTRATSTPKAAQTPRAKARSSRRKRSPWSQTRSVRSTQESRRGKQRSAAATVQATGSAAACQASANDQNRDDGVPLFEAVRSGKAPLEKLLSEWHDRFEHDEDKATRKVLEFVLQACGSTGLCLDRSVSLAGLDMENVVNRKQEDLESANGEYWIMSRGRGIKKSQRTFEEFWEAFVSECYESDILFAADVAKKMIDWLTTLSSSELRPIRHTCTVAVLALGAALVRTTASISEQLAIAKRQLKAETNSPVTTTPGTRKSLNVRKVAFLKDNEVLYENRLQQVLKLVNSIFTEVVVHRYRDVMPEIRVVSIQCLGHWITTLPDQFLKDNFLKYLGWCLSDKAAVVRLEVVAILCELYENDTFTERLEPFNSRFLPRYMELCNDVDDAVVEESIHLLIAIDKHNLISSDVELAAVEKLVFDAERDNIRKAAAEFVCLQYDAFGVAVSKTKNAQLKKEQLNTQAIALVEFAEEYTQNHGVPESAVETLVDAFWELDDCPVLQDWRLMTDLLLVDKSAPDLSGEQQTILLRLLVASVRKLVGNGANRGASAAAKRESEQLQEEITVAYCKYIPSLFVMYQADSDKLSLLLQLIPMLSLKSEIIGHHSNHIKELLGKLKHAFLLHSDEELLSSLSLSIAHLLRTEHTSLKREVEVTMHELVQEVMDKTDWLLESDLKLHDTFATTSDGASTPRNKRARSNKKSATVKEMSDVEYALRIALCRLKCLVRYVNVRGHLPPDLSSMLGKDSQTSASDPQQGRMEKLVMAIGELMCRRTKSVSELHEEFRHVGTITHGLTIMFFDLLWITLPIFETVAEKKARDSSENATEVAETAVDLSTQVQIQKVCRSRATLEEALILVLEMHLARPNKVCDDKQTRNEEGSEHQLVESMEEIDFEDEEVAAYVNDAQCFAFTTFCDARCLFVEKFQEATAPYNALDWDLPKVLILLTQMYFERKMDEAEEEEPEFEADLEPNDPNILKEKTSAIREWDQKQQRKAELLVALGRVSLCNPSKKHQAAAVLQYFTSRGKLSVEVVKAYGKQVKSDAPVRYLEIQMTSLRQLYSSILVWQQNIEAAASGNGCDQVLEEEDLQDKVDGGKQELKELARRFSQSLGVGKIPASLRVPFLRFLREGVRYSLEQPSQFEFLETMRVYLSHLDKSGMVQLSNYFMDRLQRVRGTHDDSGDLDPRWRAVSDFQSSIASGSVARGGTRVSTEIMHSPPLKSRVRSASSEPTPMQTTSIAEEGEEEEANTHDAETGRERAAGDQNDSMMIAGGSPVEHHHRQGPPVHERTTVADYDTNSTQSLQNRKRRQGDRNESPGGNSKVSEHSKGDDEHRNDSEHEDSVALSRNDQDVSSFERRGALDSQKEAEESAGRTRHKRRRA</sequence>
<feature type="compositionally biased region" description="Acidic residues" evidence="1">
    <location>
        <begin position="50"/>
        <end position="63"/>
    </location>
</feature>
<proteinExistence type="predicted"/>
<feature type="compositionally biased region" description="Polar residues" evidence="1">
    <location>
        <begin position="745"/>
        <end position="754"/>
    </location>
</feature>
<feature type="compositionally biased region" description="Polar residues" evidence="1">
    <location>
        <begin position="93"/>
        <end position="103"/>
    </location>
</feature>
<dbReference type="InterPro" id="IPR016024">
    <property type="entry name" value="ARM-type_fold"/>
</dbReference>
<reference evidence="3" key="1">
    <citation type="submission" date="2024-01" db="EMBL/GenBank/DDBJ databases">
        <authorList>
            <person name="Webb A."/>
        </authorList>
    </citation>
    <scope>NUCLEOTIDE SEQUENCE</scope>
    <source>
        <strain evidence="3">Pm1</strain>
    </source>
</reference>
<protein>
    <recommendedName>
        <fullName evidence="2">SCD domain-containing protein</fullName>
    </recommendedName>
</protein>
<dbReference type="EMBL" id="CAKLBY020000229">
    <property type="protein sequence ID" value="CAK7938211.1"/>
    <property type="molecule type" value="Genomic_DNA"/>
</dbReference>
<dbReference type="SUPFAM" id="SSF48371">
    <property type="entry name" value="ARM repeat"/>
    <property type="match status" value="1"/>
</dbReference>
<organism evidence="3 4">
    <name type="scientific">Peronospora matthiolae</name>
    <dbReference type="NCBI Taxonomy" id="2874970"/>
    <lineage>
        <taxon>Eukaryota</taxon>
        <taxon>Sar</taxon>
        <taxon>Stramenopiles</taxon>
        <taxon>Oomycota</taxon>
        <taxon>Peronosporomycetes</taxon>
        <taxon>Peronosporales</taxon>
        <taxon>Peronosporaceae</taxon>
        <taxon>Peronospora</taxon>
    </lineage>
</organism>
<comment type="caution">
    <text evidence="3">The sequence shown here is derived from an EMBL/GenBank/DDBJ whole genome shotgun (WGS) entry which is preliminary data.</text>
</comment>
<dbReference type="PROSITE" id="PS51425">
    <property type="entry name" value="SCD"/>
    <property type="match status" value="1"/>
</dbReference>
<evidence type="ECO:0000259" key="2">
    <source>
        <dbReference type="PROSITE" id="PS51425"/>
    </source>
</evidence>
<dbReference type="InterPro" id="IPR020839">
    <property type="entry name" value="SCD"/>
</dbReference>
<dbReference type="PANTHER" id="PTHR11199">
    <property type="entry name" value="STROMAL ANTIGEN"/>
    <property type="match status" value="1"/>
</dbReference>
<feature type="region of interest" description="Disordered" evidence="1">
    <location>
        <begin position="1"/>
        <end position="120"/>
    </location>
</feature>
<dbReference type="Pfam" id="PF21581">
    <property type="entry name" value="SCD"/>
    <property type="match status" value="1"/>
</dbReference>
<evidence type="ECO:0000256" key="1">
    <source>
        <dbReference type="SAM" id="MobiDB-lite"/>
    </source>
</evidence>
<feature type="compositionally biased region" description="Basic and acidic residues" evidence="1">
    <location>
        <begin position="1309"/>
        <end position="1322"/>
    </location>
</feature>
<dbReference type="GO" id="GO:0003682">
    <property type="term" value="F:chromatin binding"/>
    <property type="evidence" value="ECO:0007669"/>
    <property type="project" value="TreeGrafter"/>
</dbReference>
<name>A0AAV1UUG4_9STRA</name>
<dbReference type="InterPro" id="IPR011989">
    <property type="entry name" value="ARM-like"/>
</dbReference>
<feature type="region of interest" description="Disordered" evidence="1">
    <location>
        <begin position="745"/>
        <end position="766"/>
    </location>
</feature>
<feature type="compositionally biased region" description="Basic residues" evidence="1">
    <location>
        <begin position="82"/>
        <end position="92"/>
    </location>
</feature>
<dbReference type="GO" id="GO:0007062">
    <property type="term" value="P:sister chromatid cohesion"/>
    <property type="evidence" value="ECO:0007669"/>
    <property type="project" value="UniProtKB-ARBA"/>
</dbReference>
<accession>A0AAV1UUG4</accession>
<dbReference type="Proteomes" id="UP001162060">
    <property type="component" value="Unassembled WGS sequence"/>
</dbReference>
<dbReference type="Pfam" id="PF08514">
    <property type="entry name" value="STAG"/>
    <property type="match status" value="1"/>
</dbReference>
<evidence type="ECO:0000313" key="3">
    <source>
        <dbReference type="EMBL" id="CAK7938211.1"/>
    </source>
</evidence>